<proteinExistence type="predicted"/>
<comment type="cofactor">
    <cofactor evidence="1">
        <name>Zn(2+)</name>
        <dbReference type="ChEBI" id="CHEBI:29105"/>
    </cofactor>
</comment>
<dbReference type="AlphaFoldDB" id="A0A5B8XSW3"/>
<dbReference type="Gene3D" id="3.40.630.10">
    <property type="entry name" value="Zn peptidases"/>
    <property type="match status" value="2"/>
</dbReference>
<evidence type="ECO:0000313" key="3">
    <source>
        <dbReference type="Proteomes" id="UP000321595"/>
    </source>
</evidence>
<dbReference type="PANTHER" id="PTHR42994:SF1">
    <property type="entry name" value="PEPTIDASE T"/>
    <property type="match status" value="1"/>
</dbReference>
<dbReference type="EMBL" id="CP042467">
    <property type="protein sequence ID" value="QED28341.1"/>
    <property type="molecule type" value="Genomic_DNA"/>
</dbReference>
<accession>A0A5B8XSW3</accession>
<sequence length="509" mass="55609">MSLPELKELSLKNLEAVVAIESASDESSETIPSTTGQTVLAEYLAEFFSSLGGQVTRDEFANTVAYWPARHASGTAPEIAMMVHLDTARGTQPMESLNRLASWDGEAIPYPENPNLRVSVANYPALSRYLGQELVFGNGVSPFGLDDKLGLTYLMTLIQHLQANPELSHPGLYIIARPDEEIGRMEALESVADFLAERGVRSGYTIDGLDPFEINIENFNASAASVFFEGRLAPVDGQVYKLTIGGVNTHGATAWAEGHRPATRLAAEVLNALEGTPVAWIGFESDSMRDCDAVAHCIAYNEDAAKALEKTLRDVVGPHIVRGASWKMEKVEAYRGQSAAADALRFVWEFLNSNPGFTLAAEDSSGFDGYSQPYRILPVEDGFRLDIRLRDFAPEMLKEREEHVRRLAGSRKVQVSSQYINMGPHLKERPELVKWALAAGAKAGVESQIQPIRGGTGVDPFLERGIGVANLGTGYFAPESEKEFTTLEFMAQHVRWLAALCEVVAEGKA</sequence>
<dbReference type="OrthoDB" id="9804934at2"/>
<dbReference type="PANTHER" id="PTHR42994">
    <property type="entry name" value="PEPTIDASE T"/>
    <property type="match status" value="1"/>
</dbReference>
<dbReference type="SUPFAM" id="SSF53187">
    <property type="entry name" value="Zn-dependent exopeptidases"/>
    <property type="match status" value="1"/>
</dbReference>
<dbReference type="Gene3D" id="3.30.70.360">
    <property type="match status" value="2"/>
</dbReference>
<name>A0A5B8XSW3_9DELT</name>
<dbReference type="KEGG" id="bbae:FRD01_14090"/>
<organism evidence="2 3">
    <name type="scientific">Microvenator marinus</name>
    <dbReference type="NCBI Taxonomy" id="2600177"/>
    <lineage>
        <taxon>Bacteria</taxon>
        <taxon>Deltaproteobacteria</taxon>
        <taxon>Bradymonadales</taxon>
        <taxon>Microvenatoraceae</taxon>
        <taxon>Microvenator</taxon>
    </lineage>
</organism>
<keyword evidence="3" id="KW-1185">Reference proteome</keyword>
<reference evidence="2 3" key="1">
    <citation type="submission" date="2019-08" db="EMBL/GenBank/DDBJ databases">
        <authorList>
            <person name="Liang Q."/>
        </authorList>
    </citation>
    <scope>NUCLEOTIDE SEQUENCE [LARGE SCALE GENOMIC DNA]</scope>
    <source>
        <strain evidence="2 3">V1718</strain>
    </source>
</reference>
<gene>
    <name evidence="2" type="ORF">FRD01_14090</name>
</gene>
<evidence type="ECO:0000313" key="2">
    <source>
        <dbReference type="EMBL" id="QED28341.1"/>
    </source>
</evidence>
<dbReference type="Proteomes" id="UP000321595">
    <property type="component" value="Chromosome"/>
</dbReference>
<evidence type="ECO:0000256" key="1">
    <source>
        <dbReference type="ARBA" id="ARBA00001947"/>
    </source>
</evidence>
<protein>
    <submittedName>
        <fullName evidence="2">Peptidase T</fullName>
    </submittedName>
</protein>
<dbReference type="RefSeq" id="WP_146960680.1">
    <property type="nucleotide sequence ID" value="NZ_CP042467.1"/>
</dbReference>